<sequence>MGVFNWLCRAQRVADGEVHRLFAARDPDAMFRSDHPSGRDPPSMKITATLGCVVVFVVRRNTMPRLGAFVLDEDQSRLPAAPFVTALRGEAKGAALGSAEGERPES</sequence>
<dbReference type="EMBL" id="JAJUWU010000027">
    <property type="protein sequence ID" value="MCE7030698.1"/>
    <property type="molecule type" value="Genomic_DNA"/>
</dbReference>
<comment type="caution">
    <text evidence="1">The sequence shown here is derived from an EMBL/GenBank/DDBJ whole genome shotgun (WGS) entry which is preliminary data.</text>
</comment>
<organism evidence="1 2">
    <name type="scientific">Jiella avicenniae</name>
    <dbReference type="NCBI Taxonomy" id="2907202"/>
    <lineage>
        <taxon>Bacteria</taxon>
        <taxon>Pseudomonadati</taxon>
        <taxon>Pseudomonadota</taxon>
        <taxon>Alphaproteobacteria</taxon>
        <taxon>Hyphomicrobiales</taxon>
        <taxon>Aurantimonadaceae</taxon>
        <taxon>Jiella</taxon>
    </lineage>
</organism>
<proteinExistence type="predicted"/>
<evidence type="ECO:0000313" key="1">
    <source>
        <dbReference type="EMBL" id="MCE7030698.1"/>
    </source>
</evidence>
<keyword evidence="2" id="KW-1185">Reference proteome</keyword>
<name>A0A9X1P556_9HYPH</name>
<dbReference type="Proteomes" id="UP001139035">
    <property type="component" value="Unassembled WGS sequence"/>
</dbReference>
<reference evidence="1" key="1">
    <citation type="submission" date="2022-01" db="EMBL/GenBank/DDBJ databases">
        <title>Jiella avicenniae sp. nov., a novel endophytic bacterium isolated from bark of Avicennia marina.</title>
        <authorList>
            <person name="Tuo L."/>
        </authorList>
    </citation>
    <scope>NUCLEOTIDE SEQUENCE</scope>
    <source>
        <strain evidence="1">CBK1P-4</strain>
    </source>
</reference>
<protein>
    <submittedName>
        <fullName evidence="1">Uncharacterized protein</fullName>
    </submittedName>
</protein>
<evidence type="ECO:0000313" key="2">
    <source>
        <dbReference type="Proteomes" id="UP001139035"/>
    </source>
</evidence>
<dbReference type="AlphaFoldDB" id="A0A9X1P556"/>
<gene>
    <name evidence="1" type="ORF">LZD57_22155</name>
</gene>
<accession>A0A9X1P556</accession>
<dbReference type="RefSeq" id="WP_233721768.1">
    <property type="nucleotide sequence ID" value="NZ_JAJUWU010000027.1"/>
</dbReference>